<accession>A0A4S8MCE4</accession>
<reference evidence="2 3" key="1">
    <citation type="journal article" date="2019" name="Nat. Ecol. Evol.">
        <title>Megaphylogeny resolves global patterns of mushroom evolution.</title>
        <authorList>
            <person name="Varga T."/>
            <person name="Krizsan K."/>
            <person name="Foldi C."/>
            <person name="Dima B."/>
            <person name="Sanchez-Garcia M."/>
            <person name="Sanchez-Ramirez S."/>
            <person name="Szollosi G.J."/>
            <person name="Szarkandi J.G."/>
            <person name="Papp V."/>
            <person name="Albert L."/>
            <person name="Andreopoulos W."/>
            <person name="Angelini C."/>
            <person name="Antonin V."/>
            <person name="Barry K.W."/>
            <person name="Bougher N.L."/>
            <person name="Buchanan P."/>
            <person name="Buyck B."/>
            <person name="Bense V."/>
            <person name="Catcheside P."/>
            <person name="Chovatia M."/>
            <person name="Cooper J."/>
            <person name="Damon W."/>
            <person name="Desjardin D."/>
            <person name="Finy P."/>
            <person name="Geml J."/>
            <person name="Haridas S."/>
            <person name="Hughes K."/>
            <person name="Justo A."/>
            <person name="Karasinski D."/>
            <person name="Kautmanova I."/>
            <person name="Kiss B."/>
            <person name="Kocsube S."/>
            <person name="Kotiranta H."/>
            <person name="LaButti K.M."/>
            <person name="Lechner B.E."/>
            <person name="Liimatainen K."/>
            <person name="Lipzen A."/>
            <person name="Lukacs Z."/>
            <person name="Mihaltcheva S."/>
            <person name="Morgado L.N."/>
            <person name="Niskanen T."/>
            <person name="Noordeloos M.E."/>
            <person name="Ohm R.A."/>
            <person name="Ortiz-Santana B."/>
            <person name="Ovrebo C."/>
            <person name="Racz N."/>
            <person name="Riley R."/>
            <person name="Savchenko A."/>
            <person name="Shiryaev A."/>
            <person name="Soop K."/>
            <person name="Spirin V."/>
            <person name="Szebenyi C."/>
            <person name="Tomsovsky M."/>
            <person name="Tulloss R.E."/>
            <person name="Uehling J."/>
            <person name="Grigoriev I.V."/>
            <person name="Vagvolgyi C."/>
            <person name="Papp T."/>
            <person name="Martin F.M."/>
            <person name="Miettinen O."/>
            <person name="Hibbett D.S."/>
            <person name="Nagy L.G."/>
        </authorList>
    </citation>
    <scope>NUCLEOTIDE SEQUENCE [LARGE SCALE GENOMIC DNA]</scope>
    <source>
        <strain evidence="2 3">CBS 962.96</strain>
    </source>
</reference>
<dbReference type="Proteomes" id="UP000297245">
    <property type="component" value="Unassembled WGS sequence"/>
</dbReference>
<proteinExistence type="predicted"/>
<feature type="signal peptide" evidence="1">
    <location>
        <begin position="1"/>
        <end position="19"/>
    </location>
</feature>
<protein>
    <recommendedName>
        <fullName evidence="4">Extracellular membrane protein CFEM domain-containing protein</fullName>
    </recommendedName>
</protein>
<dbReference type="OrthoDB" id="5770586at2759"/>
<dbReference type="EMBL" id="ML179111">
    <property type="protein sequence ID" value="THU99981.1"/>
    <property type="molecule type" value="Genomic_DNA"/>
</dbReference>
<sequence>MPSIKLLPAAVLLAGHVLAMPIGQQQSATSDSNTCILDGQDFTKNALDLVSDAALRASLCPDGMDDDLFYDLLKKCCEDTKQVENGVIPGGPGLIPGNNGQGGLPIIGSSNSPSLGDGLGSVPIVGSGSNGIPSIGSVTDATAPIPPVLGSGNTQGGLLSALPPVLSSDNGQGDIPVLSPVLGQASNAGPSDGNLINTDLPCDESDGSPSNGNVQVPSVGTPITGKPILTPGSAGGALLPAAIVPGLTSSVDQILGGGNPVLPVSVNTPSGSGEGLGNIVSGVIPPSSPVTGTPGSSGSNCIENLCHDLANLENGNVLPAVDGAVQSVVNNAVPAVGNLVNNAVPTVDNVVNDVVPTVDNTVNSAVPTVGNAVNGVVPTVDGAVNGAVPTVDGAVNGVVPTVNGAVNGVVPTVNGAVNGVVPTVNGAVNGVVPAIDNTLNNVVDDVDKTLSSVTVNAPGGSGNSIPGVTPPIAGTPSNPGNNCIGDVCHDLTDLKNVCVGHLITSLLDCNDTCNQQNSDSWVGWRKAGANDDCMQNAPDGARLVHKFQENDGDLSDYICAYYDSCQAMSNVNNEPSINANEKLTCVW</sequence>
<organism evidence="2 3">
    <name type="scientific">Dendrothele bispora (strain CBS 962.96)</name>
    <dbReference type="NCBI Taxonomy" id="1314807"/>
    <lineage>
        <taxon>Eukaryota</taxon>
        <taxon>Fungi</taxon>
        <taxon>Dikarya</taxon>
        <taxon>Basidiomycota</taxon>
        <taxon>Agaricomycotina</taxon>
        <taxon>Agaricomycetes</taxon>
        <taxon>Agaricomycetidae</taxon>
        <taxon>Agaricales</taxon>
        <taxon>Agaricales incertae sedis</taxon>
        <taxon>Dendrothele</taxon>
    </lineage>
</organism>
<dbReference type="Gene3D" id="1.20.120.20">
    <property type="entry name" value="Apolipoprotein"/>
    <property type="match status" value="1"/>
</dbReference>
<dbReference type="AlphaFoldDB" id="A0A4S8MCE4"/>
<evidence type="ECO:0000313" key="3">
    <source>
        <dbReference type="Proteomes" id="UP000297245"/>
    </source>
</evidence>
<gene>
    <name evidence="2" type="ORF">K435DRAFT_474006</name>
</gene>
<feature type="chain" id="PRO_5020540353" description="Extracellular membrane protein CFEM domain-containing protein" evidence="1">
    <location>
        <begin position="20"/>
        <end position="587"/>
    </location>
</feature>
<evidence type="ECO:0000313" key="2">
    <source>
        <dbReference type="EMBL" id="THU99981.1"/>
    </source>
</evidence>
<keyword evidence="3" id="KW-1185">Reference proteome</keyword>
<keyword evidence="1" id="KW-0732">Signal</keyword>
<evidence type="ECO:0000256" key="1">
    <source>
        <dbReference type="SAM" id="SignalP"/>
    </source>
</evidence>
<evidence type="ECO:0008006" key="4">
    <source>
        <dbReference type="Google" id="ProtNLM"/>
    </source>
</evidence>
<name>A0A4S8MCE4_DENBC</name>